<feature type="compositionally biased region" description="Polar residues" evidence="1">
    <location>
        <begin position="14"/>
        <end position="23"/>
    </location>
</feature>
<reference evidence="3" key="1">
    <citation type="submission" date="2021-01" db="EMBL/GenBank/DDBJ databases">
        <title>Caligus Genome Assembly.</title>
        <authorList>
            <person name="Gallardo-Escarate C."/>
        </authorList>
    </citation>
    <scope>NUCLEOTIDE SEQUENCE [LARGE SCALE GENOMIC DNA]</scope>
</reference>
<evidence type="ECO:0000313" key="3">
    <source>
        <dbReference type="Proteomes" id="UP000595437"/>
    </source>
</evidence>
<feature type="region of interest" description="Disordered" evidence="1">
    <location>
        <begin position="1"/>
        <end position="42"/>
    </location>
</feature>
<organism evidence="2 3">
    <name type="scientific">Caligus rogercresseyi</name>
    <name type="common">Sea louse</name>
    <dbReference type="NCBI Taxonomy" id="217165"/>
    <lineage>
        <taxon>Eukaryota</taxon>
        <taxon>Metazoa</taxon>
        <taxon>Ecdysozoa</taxon>
        <taxon>Arthropoda</taxon>
        <taxon>Crustacea</taxon>
        <taxon>Multicrustacea</taxon>
        <taxon>Hexanauplia</taxon>
        <taxon>Copepoda</taxon>
        <taxon>Siphonostomatoida</taxon>
        <taxon>Caligidae</taxon>
        <taxon>Caligus</taxon>
    </lineage>
</organism>
<feature type="compositionally biased region" description="Basic and acidic residues" evidence="1">
    <location>
        <begin position="29"/>
        <end position="42"/>
    </location>
</feature>
<dbReference type="OrthoDB" id="10686180at2759"/>
<accession>A0A7T8GUR8</accession>
<proteinExistence type="predicted"/>
<dbReference type="AlphaFoldDB" id="A0A7T8GUR8"/>
<dbReference type="EMBL" id="CP045902">
    <property type="protein sequence ID" value="QQP38107.1"/>
    <property type="molecule type" value="Genomic_DNA"/>
</dbReference>
<dbReference type="Proteomes" id="UP000595437">
    <property type="component" value="Chromosome 13"/>
</dbReference>
<name>A0A7T8GUR8_CALRO</name>
<feature type="compositionally biased region" description="Basic and acidic residues" evidence="1">
    <location>
        <begin position="1"/>
        <end position="11"/>
    </location>
</feature>
<evidence type="ECO:0000256" key="1">
    <source>
        <dbReference type="SAM" id="MobiDB-lite"/>
    </source>
</evidence>
<evidence type="ECO:0000313" key="2">
    <source>
        <dbReference type="EMBL" id="QQP38107.1"/>
    </source>
</evidence>
<sequence>MTHEENSKALEAEANSTLSSHESQALRHTLRDALSEANPEKSEVEVEELVEEYFPFAATKYSSYERARSDCEAAICRLKAILLKMEEHLQKAEETDSVREIKLFFAKLSRARVEADDLRSLTSKAARHWYKVGKEPTSHAYIEAVDSLEELAFRGSEAAELKNLDVGRLTQPSTSTKITLEKEKKHALYYDAATLIGLKFSGEGSPTEVLRLYASFKRRWAQIKSDMENNYEGAIPSVIFDKLKDCLTGKAYLTASEGASYQLAMEELDKTYENCFKLARAYLDEVKEELPIEELGRTSKKAIFQVKQILEDAETRGVNPVDFLLITFVNEKLPSRAVSHWEALVIAKQEEHKKKNALEGLGLVIPDKVP</sequence>
<keyword evidence="3" id="KW-1185">Reference proteome</keyword>
<gene>
    <name evidence="2" type="ORF">FKW44_018594</name>
</gene>
<protein>
    <submittedName>
        <fullName evidence="2">Uncharacterized protein</fullName>
    </submittedName>
</protein>